<name>A0ABL0E9Z5_RHOPR</name>
<proteinExistence type="predicted"/>
<feature type="compositionally biased region" description="Polar residues" evidence="1">
    <location>
        <begin position="181"/>
        <end position="243"/>
    </location>
</feature>
<feature type="compositionally biased region" description="Basic residues" evidence="1">
    <location>
        <begin position="660"/>
        <end position="670"/>
    </location>
</feature>
<feature type="compositionally biased region" description="Basic and acidic residues" evidence="1">
    <location>
        <begin position="590"/>
        <end position="601"/>
    </location>
</feature>
<evidence type="ECO:0000256" key="1">
    <source>
        <dbReference type="SAM" id="MobiDB-lite"/>
    </source>
</evidence>
<evidence type="ECO:0000313" key="2">
    <source>
        <dbReference type="EnsemblMetazoa" id="RPRC012051.P47"/>
    </source>
</evidence>
<feature type="region of interest" description="Disordered" evidence="1">
    <location>
        <begin position="426"/>
        <end position="677"/>
    </location>
</feature>
<dbReference type="Proteomes" id="UP000015103">
    <property type="component" value="Unassembled WGS sequence"/>
</dbReference>
<dbReference type="EMBL" id="ACPB03000877">
    <property type="status" value="NOT_ANNOTATED_CDS"/>
    <property type="molecule type" value="Genomic_DNA"/>
</dbReference>
<keyword evidence="3" id="KW-1185">Reference proteome</keyword>
<evidence type="ECO:0000313" key="3">
    <source>
        <dbReference type="Proteomes" id="UP000015103"/>
    </source>
</evidence>
<feature type="region of interest" description="Disordered" evidence="1">
    <location>
        <begin position="155"/>
        <end position="281"/>
    </location>
</feature>
<accession>A0ABL0E9Z5</accession>
<dbReference type="EnsemblMetazoa" id="RPRC012051.R47">
    <property type="protein sequence ID" value="RPRC012051.P47"/>
    <property type="gene ID" value="RPRC012051"/>
</dbReference>
<protein>
    <submittedName>
        <fullName evidence="2">Uncharacterized protein</fullName>
    </submittedName>
</protein>
<feature type="compositionally biased region" description="Basic residues" evidence="1">
    <location>
        <begin position="521"/>
        <end position="530"/>
    </location>
</feature>
<reference evidence="2" key="1">
    <citation type="submission" date="2025-05" db="UniProtKB">
        <authorList>
            <consortium name="EnsemblMetazoa"/>
        </authorList>
    </citation>
    <scope>IDENTIFICATION</scope>
</reference>
<dbReference type="GeneID" id="141450306"/>
<feature type="compositionally biased region" description="Basic and acidic residues" evidence="1">
    <location>
        <begin position="489"/>
        <end position="504"/>
    </location>
</feature>
<feature type="compositionally biased region" description="Polar residues" evidence="1">
    <location>
        <begin position="454"/>
        <end position="466"/>
    </location>
</feature>
<dbReference type="RefSeq" id="XP_073976712.1">
    <property type="nucleotide sequence ID" value="XM_074120611.1"/>
</dbReference>
<sequence length="677" mass="76285">MVKDVPIPKEIYREFQPFVENKESLAKLFDDFIVGVSGDETEIEKEMPSHNKGQNCLDKYFSKVNIKDNENKLGEMGKKNTKFNDVHEISNSSASEAEMSSTLNTVVESNKVYESKDLDDTNCKENIEFERLPSKPIIAAMNALGKLKRGISELNVDDNSSRDSTALVIDEEQLEYEKDSTVTSEEPLQSKGSSRKANNDQTSPKEPGNRSLSGKSGPNKNDSLTISQFFNTTKSTSTPVDSSKGTKRKRSESTSEQSHSKKSKEKNVHKTSEAGFESYENMENLTEVNPLRDGSCPLALEDLDSEDEIYVVQCPKEVELESLVGKQIELNGESTLKLQVNGEIRPFDCFSQKDSMERHVNIILPSKIDGAFKFGIHQLNGSVLISEGMDAPHTVSSDDEGSLKNVAYKDLENKHSELNKFQTAHFQKNKKLKKREIQTADADDTEEGGGSSPKGASSHENNSSGSVKKKKKKKDKDEEKLNDEETNLEFEKPSKKIRKEKVEELLIVQEQGEVTGDEKPIKKKKRKKHHGEGEQTTSEIEMEHVGPVEVIDEELLMQEDNPIKKKKKKKHKERTDEAEPVPDPIVTEDLPVKKMTEDLPVKKKKKKYQEQELVPSIKIEDDTSTKKKQKHLTEGSTGDVEEIPSHLKLSSFIETEVQSLKKKKKKKKKKEKDTSPD</sequence>
<organism evidence="2 3">
    <name type="scientific">Rhodnius prolixus</name>
    <name type="common">Triatomid bug</name>
    <dbReference type="NCBI Taxonomy" id="13249"/>
    <lineage>
        <taxon>Eukaryota</taxon>
        <taxon>Metazoa</taxon>
        <taxon>Ecdysozoa</taxon>
        <taxon>Arthropoda</taxon>
        <taxon>Hexapoda</taxon>
        <taxon>Insecta</taxon>
        <taxon>Pterygota</taxon>
        <taxon>Neoptera</taxon>
        <taxon>Paraneoptera</taxon>
        <taxon>Hemiptera</taxon>
        <taxon>Heteroptera</taxon>
        <taxon>Panheteroptera</taxon>
        <taxon>Cimicomorpha</taxon>
        <taxon>Reduviidae</taxon>
        <taxon>Triatominae</taxon>
        <taxon>Rhodnius</taxon>
    </lineage>
</organism>